<feature type="transmembrane region" description="Helical" evidence="1">
    <location>
        <begin position="113"/>
        <end position="131"/>
    </location>
</feature>
<keyword evidence="3" id="KW-1185">Reference proteome</keyword>
<evidence type="ECO:0000313" key="3">
    <source>
        <dbReference type="Proteomes" id="UP000185766"/>
    </source>
</evidence>
<dbReference type="AlphaFoldDB" id="A0A1H7MG60"/>
<protein>
    <submittedName>
        <fullName evidence="2">Uncharacterized protein</fullName>
    </submittedName>
</protein>
<name>A0A1H7MG60_9GAMM</name>
<proteinExistence type="predicted"/>
<keyword evidence="1" id="KW-1133">Transmembrane helix</keyword>
<dbReference type="Proteomes" id="UP000185766">
    <property type="component" value="Unassembled WGS sequence"/>
</dbReference>
<dbReference type="EMBL" id="FOAS01000008">
    <property type="protein sequence ID" value="SEL09675.1"/>
    <property type="molecule type" value="Genomic_DNA"/>
</dbReference>
<feature type="transmembrane region" description="Helical" evidence="1">
    <location>
        <begin position="12"/>
        <end position="34"/>
    </location>
</feature>
<dbReference type="RefSeq" id="WP_074867419.1">
    <property type="nucleotide sequence ID" value="NZ_FOAS01000008.1"/>
</dbReference>
<gene>
    <name evidence="2" type="ORF">SAMN05216214_10833</name>
</gene>
<feature type="transmembrane region" description="Helical" evidence="1">
    <location>
        <begin position="151"/>
        <end position="170"/>
    </location>
</feature>
<keyword evidence="1" id="KW-0472">Membrane</keyword>
<accession>A0A1H7MG60</accession>
<keyword evidence="1" id="KW-0812">Transmembrane</keyword>
<sequence length="182" mass="20107">MLHPLIWIPSRWHTRAFIVLCALALGMLVIMRWVHQPLISDAVPGGIIDFELAASLDASLAIQVAWGEKGRMYAALGLGLDYLYLLLYALALSLACSRFAYWGEGQGRLSVAMSWVPIAAALLDALENYALARLLFGEVREGWVIVARDCALLKFALLALVALYLLYAAAQMVKVRWRVFAG</sequence>
<reference evidence="2 3" key="1">
    <citation type="submission" date="2016-10" db="EMBL/GenBank/DDBJ databases">
        <authorList>
            <person name="de Groot N.N."/>
        </authorList>
    </citation>
    <scope>NUCLEOTIDE SEQUENCE [LARGE SCALE GENOMIC DNA]</scope>
    <source>
        <strain evidence="2 3">JCM 19513</strain>
    </source>
</reference>
<feature type="transmembrane region" description="Helical" evidence="1">
    <location>
        <begin position="82"/>
        <end position="101"/>
    </location>
</feature>
<evidence type="ECO:0000313" key="2">
    <source>
        <dbReference type="EMBL" id="SEL09675.1"/>
    </source>
</evidence>
<organism evidence="2 3">
    <name type="scientific">Atopomonas hussainii</name>
    <dbReference type="NCBI Taxonomy" id="1429083"/>
    <lineage>
        <taxon>Bacteria</taxon>
        <taxon>Pseudomonadati</taxon>
        <taxon>Pseudomonadota</taxon>
        <taxon>Gammaproteobacteria</taxon>
        <taxon>Pseudomonadales</taxon>
        <taxon>Pseudomonadaceae</taxon>
        <taxon>Atopomonas</taxon>
    </lineage>
</organism>
<evidence type="ECO:0000256" key="1">
    <source>
        <dbReference type="SAM" id="Phobius"/>
    </source>
</evidence>